<dbReference type="InterPro" id="IPR011051">
    <property type="entry name" value="RmlC_Cupin_sf"/>
</dbReference>
<evidence type="ECO:0000313" key="3">
    <source>
        <dbReference type="Proteomes" id="UP001352223"/>
    </source>
</evidence>
<gene>
    <name evidence="2" type="ORF">OKJ48_04940</name>
</gene>
<evidence type="ECO:0000313" key="2">
    <source>
        <dbReference type="EMBL" id="MEB3959599.1"/>
    </source>
</evidence>
<protein>
    <recommendedName>
        <fullName evidence="4">Cupin</fullName>
    </recommendedName>
</protein>
<dbReference type="SUPFAM" id="SSF51182">
    <property type="entry name" value="RmlC-like cupins"/>
    <property type="match status" value="1"/>
</dbReference>
<sequence>MNRDCEPSSAPARTTDAWRHFAEKYWAREPVVVPDAPRPGLDAAGAHRLLVAAAGAPRPTRMRLAVADGVLHDPGPLLPSLEDRDTAAYAARLSGPGQLGRCGWLLTANHALRLDFALWSQVRDAVAGLWRHVGRPPLPVTAELAVGTRHQATEEFGARPDAAALTWVLDGSLTMRVRPEHTGTEFELHAAAGDLVHWPAGSTHLEDRTRPCTTLRLTVPARTTAALPYVGEVVREVLRRHPLPGDEQPTTPHPVPAAPDGRLTPADRFTEPAERYAAALARDEPEQALLLRWAGLHSAAGLDPAPPPRAGVALTPYHRLRRTTEILRLRAGAGTLIWAAHGHARRSTSPVVRRVLARLGTVSRISVASLAQACDLRPESPELASLVDELYRVRALELES</sequence>
<keyword evidence="3" id="KW-1185">Reference proteome</keyword>
<comment type="caution">
    <text evidence="2">The sequence shown here is derived from an EMBL/GenBank/DDBJ whole genome shotgun (WGS) entry which is preliminary data.</text>
</comment>
<name>A0ABU6C505_9ACTN</name>
<reference evidence="2 3" key="1">
    <citation type="submission" date="2022-10" db="EMBL/GenBank/DDBJ databases">
        <authorList>
            <person name="Xie J."/>
            <person name="Shen N."/>
        </authorList>
    </citation>
    <scope>NUCLEOTIDE SEQUENCE [LARGE SCALE GENOMIC DNA]</scope>
    <source>
        <strain evidence="2 3">DSM 41681</strain>
    </source>
</reference>
<evidence type="ECO:0000256" key="1">
    <source>
        <dbReference type="SAM" id="MobiDB-lite"/>
    </source>
</evidence>
<dbReference type="EMBL" id="JAOZYB010000021">
    <property type="protein sequence ID" value="MEB3959599.1"/>
    <property type="molecule type" value="Genomic_DNA"/>
</dbReference>
<dbReference type="Proteomes" id="UP001352223">
    <property type="component" value="Unassembled WGS sequence"/>
</dbReference>
<organism evidence="2 3">
    <name type="scientific">Streptomyces kunmingensis</name>
    <dbReference type="NCBI Taxonomy" id="68225"/>
    <lineage>
        <taxon>Bacteria</taxon>
        <taxon>Bacillati</taxon>
        <taxon>Actinomycetota</taxon>
        <taxon>Actinomycetes</taxon>
        <taxon>Kitasatosporales</taxon>
        <taxon>Streptomycetaceae</taxon>
        <taxon>Streptomyces</taxon>
    </lineage>
</organism>
<accession>A0ABU6C505</accession>
<evidence type="ECO:0008006" key="4">
    <source>
        <dbReference type="Google" id="ProtNLM"/>
    </source>
</evidence>
<feature type="region of interest" description="Disordered" evidence="1">
    <location>
        <begin position="242"/>
        <end position="262"/>
    </location>
</feature>
<proteinExistence type="predicted"/>
<dbReference type="RefSeq" id="WP_324766581.1">
    <property type="nucleotide sequence ID" value="NZ_BAAATS010000006.1"/>
</dbReference>